<evidence type="ECO:0000259" key="4">
    <source>
        <dbReference type="Pfam" id="PF12656"/>
    </source>
</evidence>
<dbReference type="InterPro" id="IPR045166">
    <property type="entry name" value="Spp2-like"/>
</dbReference>
<dbReference type="Proteomes" id="UP001327560">
    <property type="component" value="Chromosome 4"/>
</dbReference>
<dbReference type="InterPro" id="IPR026822">
    <property type="entry name" value="Spp2/MOS2_G-patch"/>
</dbReference>
<reference evidence="5 6" key="1">
    <citation type="submission" date="2023-10" db="EMBL/GenBank/DDBJ databases">
        <title>Chromosome-scale genome assembly provides insights into flower coloration mechanisms of Canna indica.</title>
        <authorList>
            <person name="Li C."/>
        </authorList>
    </citation>
    <scope>NUCLEOTIDE SEQUENCE [LARGE SCALE GENOMIC DNA]</scope>
    <source>
        <tissue evidence="5">Flower</tissue>
    </source>
</reference>
<dbReference type="GO" id="GO:0005681">
    <property type="term" value="C:spliceosomal complex"/>
    <property type="evidence" value="ECO:0007669"/>
    <property type="project" value="TreeGrafter"/>
</dbReference>
<evidence type="ECO:0000313" key="6">
    <source>
        <dbReference type="Proteomes" id="UP001327560"/>
    </source>
</evidence>
<gene>
    <name evidence="5" type="ORF">Cni_G14659</name>
</gene>
<proteinExistence type="predicted"/>
<keyword evidence="2" id="KW-0539">Nucleus</keyword>
<dbReference type="PANTHER" id="PTHR15818">
    <property type="entry name" value="G PATCH AND KOW-CONTAINING"/>
    <property type="match status" value="1"/>
</dbReference>
<protein>
    <submittedName>
        <fullName evidence="5">Protein MOS2-like</fullName>
    </submittedName>
</protein>
<evidence type="ECO:0000313" key="5">
    <source>
        <dbReference type="EMBL" id="WOL05928.1"/>
    </source>
</evidence>
<feature type="compositionally biased region" description="Polar residues" evidence="3">
    <location>
        <begin position="11"/>
        <end position="33"/>
    </location>
</feature>
<dbReference type="GO" id="GO:0000398">
    <property type="term" value="P:mRNA splicing, via spliceosome"/>
    <property type="evidence" value="ECO:0007669"/>
    <property type="project" value="InterPro"/>
</dbReference>
<evidence type="ECO:0000256" key="1">
    <source>
        <dbReference type="ARBA" id="ARBA00004123"/>
    </source>
</evidence>
<feature type="region of interest" description="Disordered" evidence="3">
    <location>
        <begin position="1"/>
        <end position="37"/>
    </location>
</feature>
<organism evidence="5 6">
    <name type="scientific">Canna indica</name>
    <name type="common">Indian-shot</name>
    <dbReference type="NCBI Taxonomy" id="4628"/>
    <lineage>
        <taxon>Eukaryota</taxon>
        <taxon>Viridiplantae</taxon>
        <taxon>Streptophyta</taxon>
        <taxon>Embryophyta</taxon>
        <taxon>Tracheophyta</taxon>
        <taxon>Spermatophyta</taxon>
        <taxon>Magnoliopsida</taxon>
        <taxon>Liliopsida</taxon>
        <taxon>Zingiberales</taxon>
        <taxon>Cannaceae</taxon>
        <taxon>Canna</taxon>
    </lineage>
</organism>
<accession>A0AAQ3KBW2</accession>
<name>A0AAQ3KBW2_9LILI</name>
<dbReference type="Pfam" id="PF12656">
    <property type="entry name" value="G-patch_2"/>
    <property type="match status" value="1"/>
</dbReference>
<keyword evidence="6" id="KW-1185">Reference proteome</keyword>
<feature type="domain" description="Spp2/MOS2 G-patch" evidence="4">
    <location>
        <begin position="125"/>
        <end position="184"/>
    </location>
</feature>
<sequence>MGKETLPKVSFSLSPATSSRPDPSATQTPSQSFPHPGVVAAATTATATATFPSGEDSDDEAKCDAAKPELITVFDASQTLAAPEDARPAIIPPIPNTKMKKVLPVPESEEDYDTWKFREDVKELPEHRGLEEFKQVRVEDFPVAYLAGYGWSKGQVIGRNKMLQDPKAFEYTGRHGTQGLGYQKPKKGA</sequence>
<dbReference type="PANTHER" id="PTHR15818:SF2">
    <property type="entry name" value="G-PATCH DOMAIN AND KOW MOTIFS-CONTAINING PROTEIN"/>
    <property type="match status" value="1"/>
</dbReference>
<comment type="subcellular location">
    <subcellularLocation>
        <location evidence="1">Nucleus</location>
    </subcellularLocation>
</comment>
<dbReference type="EMBL" id="CP136893">
    <property type="protein sequence ID" value="WOL05928.1"/>
    <property type="molecule type" value="Genomic_DNA"/>
</dbReference>
<dbReference type="AlphaFoldDB" id="A0AAQ3KBW2"/>
<evidence type="ECO:0000256" key="2">
    <source>
        <dbReference type="ARBA" id="ARBA00023242"/>
    </source>
</evidence>
<evidence type="ECO:0000256" key="3">
    <source>
        <dbReference type="SAM" id="MobiDB-lite"/>
    </source>
</evidence>